<dbReference type="InterPro" id="IPR035986">
    <property type="entry name" value="PKD_dom_sf"/>
</dbReference>
<dbReference type="GO" id="GO:0005737">
    <property type="term" value="C:cytoplasm"/>
    <property type="evidence" value="ECO:0007669"/>
    <property type="project" value="InterPro"/>
</dbReference>
<evidence type="ECO:0000259" key="6">
    <source>
        <dbReference type="Pfam" id="PF20041"/>
    </source>
</evidence>
<dbReference type="Pfam" id="PF25023">
    <property type="entry name" value="TEN_YD-shell"/>
    <property type="match status" value="2"/>
</dbReference>
<feature type="region of interest" description="Disordered" evidence="5">
    <location>
        <begin position="69"/>
        <end position="107"/>
    </location>
</feature>
<dbReference type="EMBL" id="PFEF01000007">
    <property type="protein sequence ID" value="PJE64259.1"/>
    <property type="molecule type" value="Genomic_DNA"/>
</dbReference>
<comment type="caution">
    <text evidence="8">The sequence shown here is derived from an EMBL/GenBank/DDBJ whole genome shotgun (WGS) entry which is preliminary data.</text>
</comment>
<dbReference type="InterPro" id="IPR050708">
    <property type="entry name" value="T6SS_VgrG/RHS"/>
</dbReference>
<dbReference type="Pfam" id="PF22352">
    <property type="entry name" value="K319L-like_PKD"/>
    <property type="match status" value="1"/>
</dbReference>
<dbReference type="InterPro" id="IPR028994">
    <property type="entry name" value="Integrin_alpha_N"/>
</dbReference>
<dbReference type="InterPro" id="IPR045619">
    <property type="entry name" value="DUF6443"/>
</dbReference>
<dbReference type="SUPFAM" id="SSF49299">
    <property type="entry name" value="PKD domain"/>
    <property type="match status" value="1"/>
</dbReference>
<evidence type="ECO:0000256" key="4">
    <source>
        <dbReference type="ARBA" id="ARBA00023026"/>
    </source>
</evidence>
<dbReference type="Gene3D" id="2.180.10.10">
    <property type="entry name" value="RHS repeat-associated core"/>
    <property type="match status" value="2"/>
</dbReference>
<keyword evidence="3" id="KW-0677">Repeat</keyword>
<dbReference type="InterPro" id="IPR006530">
    <property type="entry name" value="YD"/>
</dbReference>
<dbReference type="SUPFAM" id="SSF69318">
    <property type="entry name" value="Integrin alpha N-terminal domain"/>
    <property type="match status" value="1"/>
</dbReference>
<keyword evidence="4" id="KW-0843">Virulence</keyword>
<dbReference type="PANTHER" id="PTHR32305:SF17">
    <property type="entry name" value="TRNA NUCLEASE WAPA"/>
    <property type="match status" value="1"/>
</dbReference>
<evidence type="ECO:0000259" key="7">
    <source>
        <dbReference type="Pfam" id="PF25023"/>
    </source>
</evidence>
<feature type="non-terminal residue" evidence="8">
    <location>
        <position position="2113"/>
    </location>
</feature>
<accession>A0A2M8KWG4</accession>
<feature type="compositionally biased region" description="Pro residues" evidence="5">
    <location>
        <begin position="1447"/>
        <end position="1457"/>
    </location>
</feature>
<dbReference type="Proteomes" id="UP000229098">
    <property type="component" value="Unassembled WGS sequence"/>
</dbReference>
<feature type="domain" description="DUF6443" evidence="6">
    <location>
        <begin position="1166"/>
        <end position="1228"/>
    </location>
</feature>
<dbReference type="InterPro" id="IPR003284">
    <property type="entry name" value="Sal_SpvB"/>
</dbReference>
<dbReference type="InterPro" id="IPR056823">
    <property type="entry name" value="TEN-like_YD-shell"/>
</dbReference>
<organism evidence="8 9">
    <name type="scientific">Candidatus Ryanbacteria bacterium CG10_big_fil_rev_8_21_14_0_10_43_42</name>
    <dbReference type="NCBI Taxonomy" id="1974864"/>
    <lineage>
        <taxon>Bacteria</taxon>
        <taxon>Candidatus Ryaniibacteriota</taxon>
    </lineage>
</organism>
<gene>
    <name evidence="8" type="ORF">COU90_03520</name>
</gene>
<dbReference type="Gene3D" id="2.60.120.200">
    <property type="match status" value="1"/>
</dbReference>
<keyword evidence="2" id="KW-0964">Secreted</keyword>
<evidence type="ECO:0000256" key="3">
    <source>
        <dbReference type="ARBA" id="ARBA00022737"/>
    </source>
</evidence>
<evidence type="ECO:0000313" key="8">
    <source>
        <dbReference type="EMBL" id="PJE64259.1"/>
    </source>
</evidence>
<protein>
    <recommendedName>
        <fullName evidence="10">Insecticide toxin TcdB middle/N-terminal domain-containing protein</fullName>
    </recommendedName>
</protein>
<evidence type="ECO:0008006" key="10">
    <source>
        <dbReference type="Google" id="ProtNLM"/>
    </source>
</evidence>
<evidence type="ECO:0000256" key="2">
    <source>
        <dbReference type="ARBA" id="ARBA00022525"/>
    </source>
</evidence>
<evidence type="ECO:0000313" key="9">
    <source>
        <dbReference type="Proteomes" id="UP000229098"/>
    </source>
</evidence>
<proteinExistence type="predicted"/>
<dbReference type="GO" id="GO:0005576">
    <property type="term" value="C:extracellular region"/>
    <property type="evidence" value="ECO:0007669"/>
    <property type="project" value="UniProtKB-SubCell"/>
</dbReference>
<evidence type="ECO:0000256" key="1">
    <source>
        <dbReference type="ARBA" id="ARBA00004613"/>
    </source>
</evidence>
<evidence type="ECO:0000256" key="5">
    <source>
        <dbReference type="SAM" id="MobiDB-lite"/>
    </source>
</evidence>
<reference evidence="9" key="1">
    <citation type="submission" date="2017-09" db="EMBL/GenBank/DDBJ databases">
        <title>Depth-based differentiation of microbial function through sediment-hosted aquifers and enrichment of novel symbionts in the deep terrestrial subsurface.</title>
        <authorList>
            <person name="Probst A.J."/>
            <person name="Ladd B."/>
            <person name="Jarett J.K."/>
            <person name="Geller-Mcgrath D.E."/>
            <person name="Sieber C.M.K."/>
            <person name="Emerson J.B."/>
            <person name="Anantharaman K."/>
            <person name="Thomas B.C."/>
            <person name="Malmstrom R."/>
            <person name="Stieglmeier M."/>
            <person name="Klingl A."/>
            <person name="Woyke T."/>
            <person name="Ryan C.M."/>
            <person name="Banfield J.F."/>
        </authorList>
    </citation>
    <scope>NUCLEOTIDE SEQUENCE [LARGE SCALE GENOMIC DNA]</scope>
</reference>
<name>A0A2M8KWG4_9BACT</name>
<feature type="domain" description="Teneurin-like YD-shell" evidence="7">
    <location>
        <begin position="1977"/>
        <end position="2113"/>
    </location>
</feature>
<comment type="subcellular location">
    <subcellularLocation>
        <location evidence="1">Secreted</location>
    </subcellularLocation>
</comment>
<dbReference type="InterPro" id="IPR013320">
    <property type="entry name" value="ConA-like_dom_sf"/>
</dbReference>
<dbReference type="PANTHER" id="PTHR32305">
    <property type="match status" value="1"/>
</dbReference>
<feature type="domain" description="Teneurin-like YD-shell" evidence="7">
    <location>
        <begin position="1279"/>
        <end position="1429"/>
    </location>
</feature>
<feature type="region of interest" description="Disordered" evidence="5">
    <location>
        <begin position="1434"/>
        <end position="1462"/>
    </location>
</feature>
<dbReference type="Pfam" id="PF03534">
    <property type="entry name" value="SpvB"/>
    <property type="match status" value="1"/>
</dbReference>
<dbReference type="NCBIfam" id="TIGR01643">
    <property type="entry name" value="YD_repeat_2x"/>
    <property type="match status" value="4"/>
</dbReference>
<dbReference type="SUPFAM" id="SSF49899">
    <property type="entry name" value="Concanavalin A-like lectins/glucanases"/>
    <property type="match status" value="1"/>
</dbReference>
<dbReference type="Pfam" id="PF20041">
    <property type="entry name" value="DUF6443"/>
    <property type="match status" value="1"/>
</dbReference>
<sequence>MPDYIHLYTRRRTIALFLSLSIFLSQTVPIAYAQSEEGFLINKELSFVLEPDISTTLVPPTAETIPLFEEDTSLKNQSTSDDTVPADTPLKQPEDTPVPEQSAETEGVSALAASGSGLDALDTLFAAGNGVIASLNIDVDEASGALSYTYPLAVPPGRNDLAPNMALFYNSNEKDNLSPVGYGWSLSVPSIERINRHGTEELYVHRDFRSSFDGELREISPAGGSPLAGGSFGARTETGAFRTYEFTGTNWIMRDKNGTAYTFGGNPQSRIENGDNVHTWFLDRMEDTNGNYISYEYVNHGGILYPSRIQYTNHSSGPGIFEILFTLEDRPDIISSWHTGFELVSQKRIGKITMRALEATVREYAFVYTAGDNGVRSLLSSITETGYSETGESITLPATTFSYQEAVIGFTYNPEFSGFNGRFSNQRGAHRFTDLNGDGLTDALEYYQCGSGCSDTKNAAFNTGAYWAEQPSIASNLTTPFLAKNANGDKQSRGVEFLDVDADSVPELVQAFFPATNIDPTYQIQTLLPDNTWTGKTGWVLPEEPLVYFTNEDGSSRLLDLNGDGLPDFYKAMQGSVYGGIKALLHNGAGWTEKGAWSTSNAPFMVDSTVQFGRDAFNRLVDVNADGITDAISLPTETTNRRVLINTGGNGWITDENITYRIPDEFVADLTLVTKGGISAENIPDNGVRFFDINDDGITDMVIARRTSDGITSWEEHKVYLGTGRGWQEDPRWTSFPITFNSTDAFLVDNGIRLIDLNGDGAVDWLQTITGASPAYLSENKPTDVLIGISNTDGGSSSFTYAMTTELRDDAGALTNPNLHTPLQIARTITTNDGFGATAITEYAYASGEHYYANAHDRKFAGFHTVTETDADGNTTTTYFHQANETDSANGESADHYAKIGRAYRIERANSSGDQYQTSISRWNTSDLGDGRTFVFLEESIQQLYNGTASHKDTAVTYAYDVNGNIATETKWGEVIATGDGSFTDVGIDKRTTARTYAADAGSAIRDRETTALLTDQGGSKLSESRFFYDTLPLGQVSTGNRTKEEVWINTGNSYAPTTRAFNAFGMPLTETDPRGNTTSFTYDTHNLYPVTITNPLEHQTTFTYDYRTGNTLRQTDPNGFVAETTYDALGRPAAKKQTAQNGITLSIAETYTYNDTLFPRSTAQTTYLSQTAVPKQTIVYRDGLSRNIQTRETTDAGTYAVRTTVYDALGRIAYEYAPIESTNAAYAQIPQPASQRTSLTYDAMGRVTAQTTPLGTTTTTRNDWLKTITNPRGNMRTFTYDAYKNLIGVNEYNSADIYTTTYTYDALDRLTSITDAEGNIRTFTHDSRSLPLTVELPHTPAEPASLYTYAYDIAGNLIRQVDPNGTELVWTHDTLNRPLGVNAPATPEMEGEFIYDSAPNGIGRIVTETTPNYTISYEYDIQGNIVKETRTLAEARGGPSGSGTENPPPPPPPVPAPSESFFDDFESGLGNWIESNEFDWTVEAPTERSVPGEPSGNMVAHADNCDSFCVLTLAEPLDIANAAMPTLSFWRYADAGLDWNEYLRVEIFDGSSWQEVFYWTNNAGDTNEWEEEMLDLTPYKNANFSIRFTTKESAAIEEVEIDNVRIEDSAPVAYTTPAVPSFFAAFSQSLRSFLLPKNAHAQTSSAVIYGDSLASGWEAMTNSLAATITTTESSTVFSGMYSIKAVYNTAKRIAYLRNIGGSSLDGYDTLSFAYNPGSFTNPPVHQIRLKDNKNNNLTAFLPLTNYLSGTLQPNTWYNITIPLSDLNAVGAIITRIDFRSVSRLTTLYLDQIEFRNGTPPATNQAPIADAGADQTIALPESVSLSGSASDDGLPSGALTTMWTKISGPGTVTFGDASALSTTASFSTDGVYALSLTADDTNLQAVDTVTITVNPETIPAPPPSSEYTDGIFITTYDYDDMGALTALTDPSGTTTTYTYSPIGSVHTVQKNGELLTTHAYTHTGAPASVAYANGTASTYTYDADKLYLLSGKITTFGGASLQDISYAYDANGNITRVTDTGTELPSDTTYAYDALDRLIRADLTIGTTTETYMYAYSPTGNIQEKTEGGATTAYTYTDSRHPHASTSAGSDTFAYDANGNLVSEERAGEPFEY</sequence>